<evidence type="ECO:0000256" key="1">
    <source>
        <dbReference type="SAM" id="SignalP"/>
    </source>
</evidence>
<dbReference type="InterPro" id="IPR007210">
    <property type="entry name" value="ABC_Gly_betaine_transp_sub-bd"/>
</dbReference>
<proteinExistence type="predicted"/>
<organism evidence="3 4">
    <name type="scientific">Streptomyces spiralis</name>
    <dbReference type="NCBI Taxonomy" id="66376"/>
    <lineage>
        <taxon>Bacteria</taxon>
        <taxon>Bacillati</taxon>
        <taxon>Actinomycetota</taxon>
        <taxon>Actinomycetes</taxon>
        <taxon>Kitasatosporales</taxon>
        <taxon>Streptomycetaceae</taxon>
        <taxon>Streptomyces</taxon>
    </lineage>
</organism>
<dbReference type="RefSeq" id="WP_189896784.1">
    <property type="nucleotide sequence ID" value="NZ_BNBC01000003.1"/>
</dbReference>
<comment type="caution">
    <text evidence="3">The sequence shown here is derived from an EMBL/GenBank/DDBJ whole genome shotgun (WGS) entry which is preliminary data.</text>
</comment>
<dbReference type="SUPFAM" id="SSF53850">
    <property type="entry name" value="Periplasmic binding protein-like II"/>
    <property type="match status" value="1"/>
</dbReference>
<reference evidence="3" key="2">
    <citation type="submission" date="2020-09" db="EMBL/GenBank/DDBJ databases">
        <authorList>
            <person name="Sun Q."/>
            <person name="Ohkuma M."/>
        </authorList>
    </citation>
    <scope>NUCLEOTIDE SEQUENCE</scope>
    <source>
        <strain evidence="3">JCM 3302</strain>
    </source>
</reference>
<feature type="signal peptide" evidence="1">
    <location>
        <begin position="1"/>
        <end position="23"/>
    </location>
</feature>
<gene>
    <name evidence="3" type="ORF">GCM10014715_10170</name>
</gene>
<feature type="chain" id="PRO_5039336893" evidence="1">
    <location>
        <begin position="24"/>
        <end position="316"/>
    </location>
</feature>
<dbReference type="Proteomes" id="UP000641386">
    <property type="component" value="Unassembled WGS sequence"/>
</dbReference>
<name>A0A918ZL99_9ACTN</name>
<evidence type="ECO:0000313" key="4">
    <source>
        <dbReference type="Proteomes" id="UP000641386"/>
    </source>
</evidence>
<protein>
    <submittedName>
        <fullName evidence="3">Glycine/betaine ABC transporter substrate-binding protein</fullName>
    </submittedName>
</protein>
<dbReference type="GO" id="GO:0022857">
    <property type="term" value="F:transmembrane transporter activity"/>
    <property type="evidence" value="ECO:0007669"/>
    <property type="project" value="InterPro"/>
</dbReference>
<dbReference type="EMBL" id="BNBC01000003">
    <property type="protein sequence ID" value="GHE58943.1"/>
    <property type="molecule type" value="Genomic_DNA"/>
</dbReference>
<dbReference type="PROSITE" id="PS51257">
    <property type="entry name" value="PROKAR_LIPOPROTEIN"/>
    <property type="match status" value="1"/>
</dbReference>
<dbReference type="Pfam" id="PF04069">
    <property type="entry name" value="OpuAC"/>
    <property type="match status" value="1"/>
</dbReference>
<sequence>MRKVMSAAVALLCATLSSGCALTSSPPGQGGGPAEDGPLKGVTLNVASKNFTEQLLLCEITAQRLESQGAKVKRTCGMSGTNAVRAALTSGAVDMYWEYTGSGWLALQQKETVTDPQALYRKLSAMDKTRNDVVWLPPAAANNTYAVAAKTETAKKLHVSTLSDYARLATAQPGSAGFCGASEFFGRDDGWPGLQKTYGFRLPKGKVAELAEGPIYNAVAKSNPCDFGEVFATDGRISALGLTLLKDDKRYFPPYNLSLNVRGTVLHKNPQISTVMAPVNKLLTTSQLQKLNARIDVDGKTPEEVAGQWLSDNNLK</sequence>
<dbReference type="AlphaFoldDB" id="A0A918ZL99"/>
<dbReference type="Gene3D" id="3.40.190.10">
    <property type="entry name" value="Periplasmic binding protein-like II"/>
    <property type="match status" value="1"/>
</dbReference>
<keyword evidence="1" id="KW-0732">Signal</keyword>
<evidence type="ECO:0000259" key="2">
    <source>
        <dbReference type="Pfam" id="PF04069"/>
    </source>
</evidence>
<reference evidence="3" key="1">
    <citation type="journal article" date="2014" name="Int. J. Syst. Evol. Microbiol.">
        <title>Complete genome sequence of Corynebacterium casei LMG S-19264T (=DSM 44701T), isolated from a smear-ripened cheese.</title>
        <authorList>
            <consortium name="US DOE Joint Genome Institute (JGI-PGF)"/>
            <person name="Walter F."/>
            <person name="Albersmeier A."/>
            <person name="Kalinowski J."/>
            <person name="Ruckert C."/>
        </authorList>
    </citation>
    <scope>NUCLEOTIDE SEQUENCE</scope>
    <source>
        <strain evidence="3">JCM 3302</strain>
    </source>
</reference>
<dbReference type="Gene3D" id="3.40.190.120">
    <property type="entry name" value="Osmoprotection protein (prox), domain 2"/>
    <property type="match status" value="1"/>
</dbReference>
<accession>A0A918ZL99</accession>
<keyword evidence="4" id="KW-1185">Reference proteome</keyword>
<evidence type="ECO:0000313" key="3">
    <source>
        <dbReference type="EMBL" id="GHE58943.1"/>
    </source>
</evidence>
<dbReference type="GO" id="GO:0043190">
    <property type="term" value="C:ATP-binding cassette (ABC) transporter complex"/>
    <property type="evidence" value="ECO:0007669"/>
    <property type="project" value="InterPro"/>
</dbReference>
<feature type="domain" description="ABC-type glycine betaine transport system substrate-binding" evidence="2">
    <location>
        <begin position="43"/>
        <end position="311"/>
    </location>
</feature>